<gene>
    <name evidence="1" type="ORF">CCMP2556_LOCUS22957</name>
</gene>
<evidence type="ECO:0000313" key="2">
    <source>
        <dbReference type="Proteomes" id="UP001642484"/>
    </source>
</evidence>
<sequence>MGGGASSEAIAAASKMDEKELKELIKGLDAESAMKLGKAMDAAGTRGKEMKNAVWLWGEEEVKKFLEASEIKSKTPEKLDGKMLLMQEGDWEKEEDKEKAWKCLLPVGLKFAQDQCEADPPYIPPAAVKKRACWLWDEATVEELCGEIFCDDYYVKETEDEPDKKDVEPVKCDGKTLITKARNDLPDDFAKKAMEEALGRTTLLLMQDILMA</sequence>
<dbReference type="Proteomes" id="UP001642484">
    <property type="component" value="Unassembled WGS sequence"/>
</dbReference>
<proteinExistence type="predicted"/>
<organism evidence="1 2">
    <name type="scientific">Durusdinium trenchii</name>
    <dbReference type="NCBI Taxonomy" id="1381693"/>
    <lineage>
        <taxon>Eukaryota</taxon>
        <taxon>Sar</taxon>
        <taxon>Alveolata</taxon>
        <taxon>Dinophyceae</taxon>
        <taxon>Suessiales</taxon>
        <taxon>Symbiodiniaceae</taxon>
        <taxon>Durusdinium</taxon>
    </lineage>
</organism>
<reference evidence="1 2" key="1">
    <citation type="submission" date="2024-02" db="EMBL/GenBank/DDBJ databases">
        <authorList>
            <person name="Chen Y."/>
            <person name="Shah S."/>
            <person name="Dougan E. K."/>
            <person name="Thang M."/>
            <person name="Chan C."/>
        </authorList>
    </citation>
    <scope>NUCLEOTIDE SEQUENCE [LARGE SCALE GENOMIC DNA]</scope>
</reference>
<evidence type="ECO:0000313" key="1">
    <source>
        <dbReference type="EMBL" id="CAK9043347.1"/>
    </source>
</evidence>
<comment type="caution">
    <text evidence="1">The sequence shown here is derived from an EMBL/GenBank/DDBJ whole genome shotgun (WGS) entry which is preliminary data.</text>
</comment>
<accession>A0ABP0LVW1</accession>
<dbReference type="EMBL" id="CAXAMN010014446">
    <property type="protein sequence ID" value="CAK9043347.1"/>
    <property type="molecule type" value="Genomic_DNA"/>
</dbReference>
<keyword evidence="2" id="KW-1185">Reference proteome</keyword>
<name>A0ABP0LVW1_9DINO</name>
<protein>
    <submittedName>
        <fullName evidence="1">Uncharacterized protein</fullName>
    </submittedName>
</protein>